<feature type="domain" description="Endonuclease GajA/Old nuclease/RecF-like AAA" evidence="1">
    <location>
        <begin position="254"/>
        <end position="391"/>
    </location>
</feature>
<evidence type="ECO:0000313" key="2">
    <source>
        <dbReference type="EMBL" id="MFB9902861.1"/>
    </source>
</evidence>
<dbReference type="CDD" id="cd00267">
    <property type="entry name" value="ABC_ATPase"/>
    <property type="match status" value="1"/>
</dbReference>
<accession>A0ABV5ZPN8</accession>
<evidence type="ECO:0000313" key="3">
    <source>
        <dbReference type="Proteomes" id="UP001589693"/>
    </source>
</evidence>
<keyword evidence="2" id="KW-0255">Endonuclease</keyword>
<proteinExistence type="predicted"/>
<name>A0ABV5ZPN8_9PSEU</name>
<keyword evidence="2" id="KW-0540">Nuclease</keyword>
<feature type="domain" description="Endonuclease GajA/Old nuclease/RecF-like AAA" evidence="1">
    <location>
        <begin position="7"/>
        <end position="51"/>
    </location>
</feature>
<reference evidence="2 3" key="1">
    <citation type="submission" date="2024-09" db="EMBL/GenBank/DDBJ databases">
        <authorList>
            <person name="Sun Q."/>
            <person name="Mori K."/>
        </authorList>
    </citation>
    <scope>NUCLEOTIDE SEQUENCE [LARGE SCALE GENOMIC DNA]</scope>
    <source>
        <strain evidence="2 3">TBRC 7907</strain>
    </source>
</reference>
<dbReference type="InterPro" id="IPR051396">
    <property type="entry name" value="Bact_Antivir_Def_Nuclease"/>
</dbReference>
<comment type="caution">
    <text evidence="2">The sequence shown here is derived from an EMBL/GenBank/DDBJ whole genome shotgun (WGS) entry which is preliminary data.</text>
</comment>
<dbReference type="Gene3D" id="3.40.50.300">
    <property type="entry name" value="P-loop containing nucleotide triphosphate hydrolases"/>
    <property type="match status" value="2"/>
</dbReference>
<dbReference type="PANTHER" id="PTHR43581:SF4">
    <property type="entry name" value="ATP_GTP PHOSPHATASE"/>
    <property type="match status" value="1"/>
</dbReference>
<dbReference type="GO" id="GO:0004519">
    <property type="term" value="F:endonuclease activity"/>
    <property type="evidence" value="ECO:0007669"/>
    <property type="project" value="UniProtKB-KW"/>
</dbReference>
<dbReference type="RefSeq" id="WP_377849966.1">
    <property type="nucleotide sequence ID" value="NZ_JBHLZU010000002.1"/>
</dbReference>
<organism evidence="2 3">
    <name type="scientific">Allokutzneria oryzae</name>
    <dbReference type="NCBI Taxonomy" id="1378989"/>
    <lineage>
        <taxon>Bacteria</taxon>
        <taxon>Bacillati</taxon>
        <taxon>Actinomycetota</taxon>
        <taxon>Actinomycetes</taxon>
        <taxon>Pseudonocardiales</taxon>
        <taxon>Pseudonocardiaceae</taxon>
        <taxon>Allokutzneria</taxon>
    </lineage>
</organism>
<gene>
    <name evidence="2" type="ORF">ACFFQA_02805</name>
</gene>
<keyword evidence="3" id="KW-1185">Reference proteome</keyword>
<dbReference type="Proteomes" id="UP001589693">
    <property type="component" value="Unassembled WGS sequence"/>
</dbReference>
<dbReference type="InterPro" id="IPR027417">
    <property type="entry name" value="P-loop_NTPase"/>
</dbReference>
<sequence length="639" mass="71681">MLLLHAHVTNYRSVEDSEEFAVEPDVTCLVGKNESGKTAMLRALYRLNPVESSATFDEVIDFPAKLTRRRKLKAVDEFIPVVRATFELNADEKALVTDEFGPDALTSDRVTLTAGYRDDGYDLEIDYNEQKMLWHLMERLDPTSKQNIKPTNTVEEFVEALRALPDRPTAVTTMLQQLEAGGGTAENCLHSLLAPRVPKFVYFGDYDVMPGKVSIPDLIQRRSQNVLTRGEQALVSLLDMAGATPDDFNGSTNHEHLVRELENASTTISDEVFRYWSQNTELAVLLQFFQPEPGAQSPLDKGPILQIRVDNRRHRVSVPFDERSRGFVWFFSFLAYFTELEQEADQDLILLLDEPGLSLHGRAQEDLLRLIDERLAPKHQVLYTTHSPFMVSPNHLQRVRTVIDHDDVGTKISADIFKADEDTAFPLYAAMGIDMTQSLFIGPHCLLLEGPSDLIYLDVLSEALTQQGRTGLDPRWVKTPIGGSGKLSTFATLLGANKINVAVLTDSSTQDRGAIKRLQDTTQLGKHGLVEIREFTDTADADIEDLLERDFYLELVNRAYAGHLTSPITAAALNENDPRIVRQVETYFRAHDTSGGKFSHYKPAALLLREQVSLIPALSDTTLNRAERLFTKLNNLLPS</sequence>
<protein>
    <submittedName>
        <fullName evidence="2">ATP-dependent endonuclease</fullName>
    </submittedName>
</protein>
<keyword evidence="2" id="KW-0378">Hydrolase</keyword>
<dbReference type="EMBL" id="JBHLZU010000002">
    <property type="protein sequence ID" value="MFB9902861.1"/>
    <property type="molecule type" value="Genomic_DNA"/>
</dbReference>
<evidence type="ECO:0000259" key="1">
    <source>
        <dbReference type="Pfam" id="PF13175"/>
    </source>
</evidence>
<dbReference type="InterPro" id="IPR041685">
    <property type="entry name" value="AAA_GajA/Old/RecF-like"/>
</dbReference>
<dbReference type="SUPFAM" id="SSF52540">
    <property type="entry name" value="P-loop containing nucleoside triphosphate hydrolases"/>
    <property type="match status" value="1"/>
</dbReference>
<dbReference type="PANTHER" id="PTHR43581">
    <property type="entry name" value="ATP/GTP PHOSPHATASE"/>
    <property type="match status" value="1"/>
</dbReference>
<dbReference type="Pfam" id="PF13175">
    <property type="entry name" value="AAA_15"/>
    <property type="match status" value="2"/>
</dbReference>